<dbReference type="SUPFAM" id="SSF100920">
    <property type="entry name" value="Heat shock protein 70kD (HSP70), peptide-binding domain"/>
    <property type="match status" value="1"/>
</dbReference>
<dbReference type="Gene3D" id="2.60.34.10">
    <property type="entry name" value="Substrate Binding Domain Of DNAk, Chain A, domain 1"/>
    <property type="match status" value="1"/>
</dbReference>
<organism evidence="3 4">
    <name type="scientific">Tritrichomonas foetus</name>
    <dbReference type="NCBI Taxonomy" id="1144522"/>
    <lineage>
        <taxon>Eukaryota</taxon>
        <taxon>Metamonada</taxon>
        <taxon>Parabasalia</taxon>
        <taxon>Tritrichomonadida</taxon>
        <taxon>Tritrichomonadidae</taxon>
        <taxon>Tritrichomonas</taxon>
    </lineage>
</organism>
<name>A0A1J4JLX9_9EUKA</name>
<gene>
    <name evidence="3" type="ORF">TRFO_08852</name>
</gene>
<dbReference type="OrthoDB" id="3196168at2759"/>
<protein>
    <submittedName>
        <fullName evidence="3">Uncharacterized protein</fullName>
    </submittedName>
</protein>
<keyword evidence="1" id="KW-0547">Nucleotide-binding</keyword>
<evidence type="ECO:0000256" key="1">
    <source>
        <dbReference type="ARBA" id="ARBA00022741"/>
    </source>
</evidence>
<dbReference type="GO" id="GO:0140662">
    <property type="term" value="F:ATP-dependent protein folding chaperone"/>
    <property type="evidence" value="ECO:0007669"/>
    <property type="project" value="InterPro"/>
</dbReference>
<keyword evidence="2" id="KW-0067">ATP-binding</keyword>
<dbReference type="InterPro" id="IPR029047">
    <property type="entry name" value="HSP70_peptide-bd_sf"/>
</dbReference>
<dbReference type="AlphaFoldDB" id="A0A1J4JLX9"/>
<keyword evidence="4" id="KW-1185">Reference proteome</keyword>
<dbReference type="InterPro" id="IPR013126">
    <property type="entry name" value="Hsp_70_fam"/>
</dbReference>
<reference evidence="3" key="1">
    <citation type="submission" date="2016-10" db="EMBL/GenBank/DDBJ databases">
        <authorList>
            <person name="Benchimol M."/>
            <person name="Almeida L.G."/>
            <person name="Vasconcelos A.T."/>
            <person name="Perreira-Neves A."/>
            <person name="Rosa I.A."/>
            <person name="Tasca T."/>
            <person name="Bogo M.R."/>
            <person name="de Souza W."/>
        </authorList>
    </citation>
    <scope>NUCLEOTIDE SEQUENCE [LARGE SCALE GENOMIC DNA]</scope>
    <source>
        <strain evidence="3">K</strain>
    </source>
</reference>
<dbReference type="GO" id="GO:0005524">
    <property type="term" value="F:ATP binding"/>
    <property type="evidence" value="ECO:0007669"/>
    <property type="project" value="UniProtKB-KW"/>
</dbReference>
<dbReference type="EMBL" id="MLAK01001049">
    <property type="protein sequence ID" value="OHS98563.1"/>
    <property type="molecule type" value="Genomic_DNA"/>
</dbReference>
<dbReference type="VEuPathDB" id="TrichDB:TRFO_08852"/>
<sequence>MKDVSPNSLGIETAGDVMTVLITRNTTIPAKKSQIFTTFSDNQPAVQLKVMKVNEF</sequence>
<comment type="caution">
    <text evidence="3">The sequence shown here is derived from an EMBL/GenBank/DDBJ whole genome shotgun (WGS) entry which is preliminary data.</text>
</comment>
<dbReference type="RefSeq" id="XP_068351700.1">
    <property type="nucleotide sequence ID" value="XM_068494533.1"/>
</dbReference>
<evidence type="ECO:0000313" key="4">
    <source>
        <dbReference type="Proteomes" id="UP000179807"/>
    </source>
</evidence>
<accession>A0A1J4JLX9</accession>
<proteinExistence type="predicted"/>
<dbReference type="Proteomes" id="UP000179807">
    <property type="component" value="Unassembled WGS sequence"/>
</dbReference>
<evidence type="ECO:0000313" key="3">
    <source>
        <dbReference type="EMBL" id="OHS98563.1"/>
    </source>
</evidence>
<dbReference type="PANTHER" id="PTHR19375">
    <property type="entry name" value="HEAT SHOCK PROTEIN 70KDA"/>
    <property type="match status" value="1"/>
</dbReference>
<evidence type="ECO:0000256" key="2">
    <source>
        <dbReference type="ARBA" id="ARBA00022840"/>
    </source>
</evidence>
<dbReference type="Pfam" id="PF00012">
    <property type="entry name" value="HSP70"/>
    <property type="match status" value="1"/>
</dbReference>
<dbReference type="GeneID" id="94829237"/>